<keyword evidence="2" id="KW-0507">mRNA processing</keyword>
<dbReference type="GO" id="GO:0045131">
    <property type="term" value="F:pre-mRNA branch point binding"/>
    <property type="evidence" value="ECO:0007669"/>
    <property type="project" value="UniProtKB-UniRule"/>
</dbReference>
<evidence type="ECO:0000313" key="5">
    <source>
        <dbReference type="EMBL" id="EEU44473.1"/>
    </source>
</evidence>
<dbReference type="GO" id="GO:0048024">
    <property type="term" value="P:regulation of mRNA splicing, via spliceosome"/>
    <property type="evidence" value="ECO:0007669"/>
    <property type="project" value="TreeGrafter"/>
</dbReference>
<dbReference type="EMBL" id="GG698900">
    <property type="protein sequence ID" value="EEU44473.1"/>
    <property type="molecule type" value="Genomic_DNA"/>
</dbReference>
<keyword evidence="6" id="KW-1185">Reference proteome</keyword>
<dbReference type="Gene3D" id="3.30.1370.10">
    <property type="entry name" value="K Homology domain, type 1"/>
    <property type="match status" value="1"/>
</dbReference>
<keyword evidence="2" id="KW-0863">Zinc-finger</keyword>
<evidence type="ECO:0000259" key="4">
    <source>
        <dbReference type="Pfam" id="PF22675"/>
    </source>
</evidence>
<dbReference type="HOGENOM" id="CLU_2085421_0_0_1"/>
<name>C7YUV3_FUSV7</name>
<dbReference type="SUPFAM" id="SSF54791">
    <property type="entry name" value="Eukaryotic type KH-domain (KH-domain type I)"/>
    <property type="match status" value="1"/>
</dbReference>
<dbReference type="InterPro" id="IPR055256">
    <property type="entry name" value="KH_1_KHDC4/BBP-like"/>
</dbReference>
<accession>C7YUV3</accession>
<evidence type="ECO:0000313" key="6">
    <source>
        <dbReference type="Proteomes" id="UP000005206"/>
    </source>
</evidence>
<dbReference type="PANTHER" id="PTHR11208:SF45">
    <property type="entry name" value="SPLICING FACTOR 1"/>
    <property type="match status" value="1"/>
</dbReference>
<dbReference type="AlphaFoldDB" id="C7YUV3"/>
<dbReference type="PANTHER" id="PTHR11208">
    <property type="entry name" value="RNA-BINDING PROTEIN RELATED"/>
    <property type="match status" value="1"/>
</dbReference>
<keyword evidence="2" id="KW-0862">Zinc</keyword>
<keyword evidence="2" id="KW-0508">mRNA splicing</keyword>
<feature type="domain" description="KHDC4/BBP-like KH-domain type I" evidence="4">
    <location>
        <begin position="44"/>
        <end position="112"/>
    </location>
</feature>
<protein>
    <recommendedName>
        <fullName evidence="2">Branchpoint-bridging protein</fullName>
    </recommendedName>
</protein>
<keyword evidence="2" id="KW-0539">Nucleus</keyword>
<gene>
    <name evidence="5" type="ORF">NECHADRAFT_85052</name>
</gene>
<organism evidence="5 6">
    <name type="scientific">Fusarium vanettenii (strain ATCC MYA-4622 / CBS 123669 / FGSC 9596 / NRRL 45880 / 77-13-4)</name>
    <name type="common">Fusarium solani subsp. pisi</name>
    <dbReference type="NCBI Taxonomy" id="660122"/>
    <lineage>
        <taxon>Eukaryota</taxon>
        <taxon>Fungi</taxon>
        <taxon>Dikarya</taxon>
        <taxon>Ascomycota</taxon>
        <taxon>Pezizomycotina</taxon>
        <taxon>Sordariomycetes</taxon>
        <taxon>Hypocreomycetidae</taxon>
        <taxon>Hypocreales</taxon>
        <taxon>Nectriaceae</taxon>
        <taxon>Fusarium</taxon>
        <taxon>Fusarium solani species complex</taxon>
        <taxon>Fusarium vanettenii</taxon>
    </lineage>
</organism>
<dbReference type="InterPro" id="IPR036612">
    <property type="entry name" value="KH_dom_type_1_sf"/>
</dbReference>
<comment type="function">
    <text evidence="2">Necessary for the splicing of pre-mRNA. Has a role in the recognition of the branch site (5'-UACUAAC-3'), the pyrimidine tract and the 3'-splice site at the 3'-end of introns.</text>
</comment>
<dbReference type="VEuPathDB" id="FungiDB:NECHADRAFT_85052"/>
<dbReference type="GO" id="GO:0003729">
    <property type="term" value="F:mRNA binding"/>
    <property type="evidence" value="ECO:0007669"/>
    <property type="project" value="TreeGrafter"/>
</dbReference>
<sequence>MTSERLDVYVVIFRVDEITKQLHANQLNPTNRPRPSERSTSQLPTVNFIAQILGSRGSSLKTMNAEPGANIIVRGRVPDKEGRGRANLKTADYDRELLHCLIAANSQHKANETNKRI</sequence>
<dbReference type="InParanoid" id="C7YUV3"/>
<dbReference type="STRING" id="660122.C7YUV3"/>
<reference evidence="5 6" key="1">
    <citation type="journal article" date="2009" name="PLoS Genet.">
        <title>The genome of Nectria haematococca: contribution of supernumerary chromosomes to gene expansion.</title>
        <authorList>
            <person name="Coleman J.J."/>
            <person name="Rounsley S.D."/>
            <person name="Rodriguez-Carres M."/>
            <person name="Kuo A."/>
            <person name="Wasmann C.C."/>
            <person name="Grimwood J."/>
            <person name="Schmutz J."/>
            <person name="Taga M."/>
            <person name="White G.J."/>
            <person name="Zhou S."/>
            <person name="Schwartz D.C."/>
            <person name="Freitag M."/>
            <person name="Ma L.J."/>
            <person name="Danchin E.G."/>
            <person name="Henrissat B."/>
            <person name="Coutinho P.M."/>
            <person name="Nelson D.R."/>
            <person name="Straney D."/>
            <person name="Napoli C.A."/>
            <person name="Barker B.M."/>
            <person name="Gribskov M."/>
            <person name="Rep M."/>
            <person name="Kroken S."/>
            <person name="Molnar I."/>
            <person name="Rensing C."/>
            <person name="Kennell J.C."/>
            <person name="Zamora J."/>
            <person name="Farman M.L."/>
            <person name="Selker E.U."/>
            <person name="Salamov A."/>
            <person name="Shapiro H."/>
            <person name="Pangilinan J."/>
            <person name="Lindquist E."/>
            <person name="Lamers C."/>
            <person name="Grigoriev I.V."/>
            <person name="Geiser D.M."/>
            <person name="Covert S.F."/>
            <person name="Temporini E."/>
            <person name="Vanetten H.D."/>
        </authorList>
    </citation>
    <scope>NUCLEOTIDE SEQUENCE [LARGE SCALE GENOMIC DNA]</scope>
    <source>
        <strain evidence="6">ATCC MYA-4622 / CBS 123669 / FGSC 9596 / NRRL 45880 / 77-13-4</strain>
    </source>
</reference>
<dbReference type="eggNOG" id="KOG0119">
    <property type="taxonomic scope" value="Eukaryota"/>
</dbReference>
<comment type="similarity">
    <text evidence="2">Belongs to the BBP/SF1 family.</text>
</comment>
<dbReference type="InterPro" id="IPR045071">
    <property type="entry name" value="BBP-like"/>
</dbReference>
<dbReference type="Pfam" id="PF22675">
    <property type="entry name" value="KH-I_KHDC4-BBP"/>
    <property type="match status" value="1"/>
</dbReference>
<keyword evidence="2" id="KW-0747">Spliceosome</keyword>
<dbReference type="KEGG" id="nhe:NECHADRAFT_85052"/>
<comment type="subcellular location">
    <subcellularLocation>
        <location evidence="2">Nucleus</location>
    </subcellularLocation>
</comment>
<dbReference type="GO" id="GO:0005681">
    <property type="term" value="C:spliceosomal complex"/>
    <property type="evidence" value="ECO:0007669"/>
    <property type="project" value="UniProtKB-KW"/>
</dbReference>
<evidence type="ECO:0000256" key="3">
    <source>
        <dbReference type="SAM" id="MobiDB-lite"/>
    </source>
</evidence>
<feature type="region of interest" description="Disordered" evidence="3">
    <location>
        <begin position="23"/>
        <end position="43"/>
    </location>
</feature>
<dbReference type="RefSeq" id="XP_003050186.1">
    <property type="nucleotide sequence ID" value="XM_003050140.1"/>
</dbReference>
<dbReference type="Proteomes" id="UP000005206">
    <property type="component" value="Chromosome 9"/>
</dbReference>
<proteinExistence type="inferred from homology"/>
<evidence type="ECO:0000256" key="1">
    <source>
        <dbReference type="ARBA" id="ARBA00022884"/>
    </source>
</evidence>
<keyword evidence="1" id="KW-0694">RNA-binding</keyword>
<dbReference type="GO" id="GO:0000398">
    <property type="term" value="P:mRNA splicing, via spliceosome"/>
    <property type="evidence" value="ECO:0007669"/>
    <property type="project" value="UniProtKB-UniRule"/>
</dbReference>
<dbReference type="GO" id="GO:0008270">
    <property type="term" value="F:zinc ion binding"/>
    <property type="evidence" value="ECO:0007669"/>
    <property type="project" value="UniProtKB-UniRule"/>
</dbReference>
<keyword evidence="2" id="KW-0479">Metal-binding</keyword>
<dbReference type="OrthoDB" id="6777263at2759"/>
<evidence type="ECO:0000256" key="2">
    <source>
        <dbReference type="RuleBase" id="RU367126"/>
    </source>
</evidence>
<dbReference type="GeneID" id="9665709"/>